<dbReference type="AlphaFoldDB" id="A0A2P6PNT8"/>
<evidence type="ECO:0000313" key="8">
    <source>
        <dbReference type="EMBL" id="PRQ23597.1"/>
    </source>
</evidence>
<sequence>MKETKSKIIPMQLTNALWACKNVLMQHLGLTAANQEDCKSDAEFRSFNDASLKTGTNEIITKFKEDGGLSLDVLDNVLTSMSDLGQKTADAILDFKSSKMIPMKDDSYKLVVKEYLSSSLELLEFFTELEKFLDSASRSHSHIEHAIEECSSLGSKHGVGREEAKMILNILSNIMKTNVNDYSGEKLVEKARCLLEKQEEMIDKCRIEQEKLGKDQKTINGWKKLLNYIFMGAKCLIIVVLVVTLANSIKSVRDGSSDIVGDLKIKAACYFEVSSIVEIADHWSSSRLEVCQNDFMLKNDAMNTIQEGAFHSIKEMGEIEVLIFKVVNSIDSLLAVSTNFANGGNVEVAIKNIKLDLKKFLDKINALEEKTEECSSRILKARQAVLAW</sequence>
<keyword evidence="5 7" id="KW-0472">Membrane</keyword>
<gene>
    <name evidence="8" type="ORF">RchiOBHm_Chr6g0263111</name>
</gene>
<evidence type="ECO:0000313" key="9">
    <source>
        <dbReference type="Proteomes" id="UP000238479"/>
    </source>
</evidence>
<dbReference type="PANTHER" id="PTHR31113:SF3">
    <property type="entry name" value="UPF0496 PROTEIN 1"/>
    <property type="match status" value="1"/>
</dbReference>
<comment type="subcellular location">
    <subcellularLocation>
        <location evidence="1">Membrane</location>
    </subcellularLocation>
</comment>
<comment type="caution">
    <text evidence="8">The sequence shown here is derived from an EMBL/GenBank/DDBJ whole genome shotgun (WGS) entry which is preliminary data.</text>
</comment>
<dbReference type="Proteomes" id="UP000238479">
    <property type="component" value="Chromosome 6"/>
</dbReference>
<keyword evidence="3 7" id="KW-0812">Transmembrane</keyword>
<dbReference type="Gramene" id="PRQ23597">
    <property type="protein sequence ID" value="PRQ23597"/>
    <property type="gene ID" value="RchiOBHm_Chr6g0263111"/>
</dbReference>
<dbReference type="Pfam" id="PF05055">
    <property type="entry name" value="DUF677"/>
    <property type="match status" value="1"/>
</dbReference>
<evidence type="ECO:0000256" key="6">
    <source>
        <dbReference type="SAM" id="Coils"/>
    </source>
</evidence>
<organism evidence="8 9">
    <name type="scientific">Rosa chinensis</name>
    <name type="common">China rose</name>
    <dbReference type="NCBI Taxonomy" id="74649"/>
    <lineage>
        <taxon>Eukaryota</taxon>
        <taxon>Viridiplantae</taxon>
        <taxon>Streptophyta</taxon>
        <taxon>Embryophyta</taxon>
        <taxon>Tracheophyta</taxon>
        <taxon>Spermatophyta</taxon>
        <taxon>Magnoliopsida</taxon>
        <taxon>eudicotyledons</taxon>
        <taxon>Gunneridae</taxon>
        <taxon>Pentapetalae</taxon>
        <taxon>rosids</taxon>
        <taxon>fabids</taxon>
        <taxon>Rosales</taxon>
        <taxon>Rosaceae</taxon>
        <taxon>Rosoideae</taxon>
        <taxon>Rosoideae incertae sedis</taxon>
        <taxon>Rosa</taxon>
    </lineage>
</organism>
<reference evidence="8 9" key="1">
    <citation type="journal article" date="2018" name="Nat. Genet.">
        <title>The Rosa genome provides new insights in the design of modern roses.</title>
        <authorList>
            <person name="Bendahmane M."/>
        </authorList>
    </citation>
    <scope>NUCLEOTIDE SEQUENCE [LARGE SCALE GENOMIC DNA]</scope>
    <source>
        <strain evidence="9">cv. Old Blush</strain>
    </source>
</reference>
<evidence type="ECO:0000256" key="3">
    <source>
        <dbReference type="ARBA" id="ARBA00022692"/>
    </source>
</evidence>
<dbReference type="GO" id="GO:0016020">
    <property type="term" value="C:membrane"/>
    <property type="evidence" value="ECO:0007669"/>
    <property type="project" value="UniProtKB-SubCell"/>
</dbReference>
<keyword evidence="4 7" id="KW-1133">Transmembrane helix</keyword>
<dbReference type="PANTHER" id="PTHR31113">
    <property type="entry name" value="UPF0496 PROTEIN 3-RELATED"/>
    <property type="match status" value="1"/>
</dbReference>
<evidence type="ECO:0000256" key="7">
    <source>
        <dbReference type="SAM" id="Phobius"/>
    </source>
</evidence>
<keyword evidence="6" id="KW-0175">Coiled coil</keyword>
<keyword evidence="9" id="KW-1185">Reference proteome</keyword>
<feature type="coiled-coil region" evidence="6">
    <location>
        <begin position="350"/>
        <end position="384"/>
    </location>
</feature>
<dbReference type="STRING" id="74649.A0A2P6PNT8"/>
<evidence type="ECO:0000256" key="4">
    <source>
        <dbReference type="ARBA" id="ARBA00022989"/>
    </source>
</evidence>
<protein>
    <submittedName>
        <fullName evidence="8">Uncharacterized protein</fullName>
    </submittedName>
</protein>
<dbReference type="InterPro" id="IPR007749">
    <property type="entry name" value="DUF677"/>
</dbReference>
<dbReference type="EMBL" id="PDCK01000044">
    <property type="protein sequence ID" value="PRQ23597.1"/>
    <property type="molecule type" value="Genomic_DNA"/>
</dbReference>
<evidence type="ECO:0000256" key="2">
    <source>
        <dbReference type="ARBA" id="ARBA00009074"/>
    </source>
</evidence>
<dbReference type="OrthoDB" id="10397013at2759"/>
<evidence type="ECO:0000256" key="1">
    <source>
        <dbReference type="ARBA" id="ARBA00004370"/>
    </source>
</evidence>
<feature type="coiled-coil region" evidence="6">
    <location>
        <begin position="188"/>
        <end position="215"/>
    </location>
</feature>
<proteinExistence type="inferred from homology"/>
<name>A0A2P6PNT8_ROSCH</name>
<feature type="transmembrane region" description="Helical" evidence="7">
    <location>
        <begin position="225"/>
        <end position="246"/>
    </location>
</feature>
<evidence type="ECO:0000256" key="5">
    <source>
        <dbReference type="ARBA" id="ARBA00023136"/>
    </source>
</evidence>
<accession>A0A2P6PNT8</accession>
<comment type="similarity">
    <text evidence="2">Belongs to the UPF0496 family.</text>
</comment>